<evidence type="ECO:0000256" key="6">
    <source>
        <dbReference type="PROSITE-ProRule" id="PRU10141"/>
    </source>
</evidence>
<evidence type="ECO:0000313" key="9">
    <source>
        <dbReference type="EMBL" id="TEB33791.1"/>
    </source>
</evidence>
<dbReference type="GO" id="GO:0005524">
    <property type="term" value="F:ATP binding"/>
    <property type="evidence" value="ECO:0007669"/>
    <property type="project" value="UniProtKB-UniRule"/>
</dbReference>
<feature type="compositionally biased region" description="Basic and acidic residues" evidence="7">
    <location>
        <begin position="28"/>
        <end position="40"/>
    </location>
</feature>
<keyword evidence="5 6" id="KW-0067">ATP-binding</keyword>
<dbReference type="SMART" id="SM00220">
    <property type="entry name" value="S_TKc"/>
    <property type="match status" value="1"/>
</dbReference>
<dbReference type="InterPro" id="IPR059179">
    <property type="entry name" value="MLKL-like_MCAfunc"/>
</dbReference>
<evidence type="ECO:0000256" key="7">
    <source>
        <dbReference type="SAM" id="MobiDB-lite"/>
    </source>
</evidence>
<dbReference type="InterPro" id="IPR001245">
    <property type="entry name" value="Ser-Thr/Tyr_kinase_cat_dom"/>
</dbReference>
<name>A0A4Y7TIF8_COPMI</name>
<reference evidence="9 10" key="1">
    <citation type="journal article" date="2019" name="Nat. Ecol. Evol.">
        <title>Megaphylogeny resolves global patterns of mushroom evolution.</title>
        <authorList>
            <person name="Varga T."/>
            <person name="Krizsan K."/>
            <person name="Foldi C."/>
            <person name="Dima B."/>
            <person name="Sanchez-Garcia M."/>
            <person name="Sanchez-Ramirez S."/>
            <person name="Szollosi G.J."/>
            <person name="Szarkandi J.G."/>
            <person name="Papp V."/>
            <person name="Albert L."/>
            <person name="Andreopoulos W."/>
            <person name="Angelini C."/>
            <person name="Antonin V."/>
            <person name="Barry K.W."/>
            <person name="Bougher N.L."/>
            <person name="Buchanan P."/>
            <person name="Buyck B."/>
            <person name="Bense V."/>
            <person name="Catcheside P."/>
            <person name="Chovatia M."/>
            <person name="Cooper J."/>
            <person name="Damon W."/>
            <person name="Desjardin D."/>
            <person name="Finy P."/>
            <person name="Geml J."/>
            <person name="Haridas S."/>
            <person name="Hughes K."/>
            <person name="Justo A."/>
            <person name="Karasinski D."/>
            <person name="Kautmanova I."/>
            <person name="Kiss B."/>
            <person name="Kocsube S."/>
            <person name="Kotiranta H."/>
            <person name="LaButti K.M."/>
            <person name="Lechner B.E."/>
            <person name="Liimatainen K."/>
            <person name="Lipzen A."/>
            <person name="Lukacs Z."/>
            <person name="Mihaltcheva S."/>
            <person name="Morgado L.N."/>
            <person name="Niskanen T."/>
            <person name="Noordeloos M.E."/>
            <person name="Ohm R.A."/>
            <person name="Ortiz-Santana B."/>
            <person name="Ovrebo C."/>
            <person name="Racz N."/>
            <person name="Riley R."/>
            <person name="Savchenko A."/>
            <person name="Shiryaev A."/>
            <person name="Soop K."/>
            <person name="Spirin V."/>
            <person name="Szebenyi C."/>
            <person name="Tomsovsky M."/>
            <person name="Tulloss R.E."/>
            <person name="Uehling J."/>
            <person name="Grigoriev I.V."/>
            <person name="Vagvolgyi C."/>
            <person name="Papp T."/>
            <person name="Martin F.M."/>
            <person name="Miettinen O."/>
            <person name="Hibbett D.S."/>
            <person name="Nagy L.G."/>
        </authorList>
    </citation>
    <scope>NUCLEOTIDE SEQUENCE [LARGE SCALE GENOMIC DNA]</scope>
    <source>
        <strain evidence="9 10">FP101781</strain>
    </source>
</reference>
<evidence type="ECO:0000256" key="3">
    <source>
        <dbReference type="ARBA" id="ARBA00022741"/>
    </source>
</evidence>
<evidence type="ECO:0000256" key="4">
    <source>
        <dbReference type="ARBA" id="ARBA00022777"/>
    </source>
</evidence>
<dbReference type="Gene3D" id="1.10.510.10">
    <property type="entry name" value="Transferase(Phosphotransferase) domain 1"/>
    <property type="match status" value="1"/>
</dbReference>
<dbReference type="InterPro" id="IPR036537">
    <property type="entry name" value="Adaptor_Cbl_N_dom_sf"/>
</dbReference>
<feature type="compositionally biased region" description="Polar residues" evidence="7">
    <location>
        <begin position="1"/>
        <end position="10"/>
    </location>
</feature>
<dbReference type="InterPro" id="IPR011009">
    <property type="entry name" value="Kinase-like_dom_sf"/>
</dbReference>
<dbReference type="InterPro" id="IPR017441">
    <property type="entry name" value="Protein_kinase_ATP_BS"/>
</dbReference>
<dbReference type="GO" id="GO:0007166">
    <property type="term" value="P:cell surface receptor signaling pathway"/>
    <property type="evidence" value="ECO:0007669"/>
    <property type="project" value="InterPro"/>
</dbReference>
<keyword evidence="4" id="KW-0418">Kinase</keyword>
<accession>A0A4Y7TIF8</accession>
<gene>
    <name evidence="9" type="ORF">FA13DRAFT_1812392</name>
</gene>
<dbReference type="STRING" id="71717.A0A4Y7TIF8"/>
<keyword evidence="3 6" id="KW-0547">Nucleotide-binding</keyword>
<dbReference type="PROSITE" id="PS00108">
    <property type="entry name" value="PROTEIN_KINASE_ST"/>
    <property type="match status" value="1"/>
</dbReference>
<evidence type="ECO:0000256" key="2">
    <source>
        <dbReference type="ARBA" id="ARBA00022679"/>
    </source>
</evidence>
<dbReference type="OrthoDB" id="1668230at2759"/>
<dbReference type="PROSITE" id="PS00107">
    <property type="entry name" value="PROTEIN_KINASE_ATP"/>
    <property type="match status" value="1"/>
</dbReference>
<feature type="compositionally biased region" description="Polar residues" evidence="7">
    <location>
        <begin position="45"/>
        <end position="65"/>
    </location>
</feature>
<dbReference type="InterPro" id="IPR051681">
    <property type="entry name" value="Ser/Thr_Kinases-Pseudokinases"/>
</dbReference>
<dbReference type="InterPro" id="IPR000719">
    <property type="entry name" value="Prot_kinase_dom"/>
</dbReference>
<dbReference type="Gene3D" id="1.20.930.20">
    <property type="entry name" value="Adaptor protein Cbl, N-terminal domain"/>
    <property type="match status" value="1"/>
</dbReference>
<dbReference type="SUPFAM" id="SSF56112">
    <property type="entry name" value="Protein kinase-like (PK-like)"/>
    <property type="match status" value="1"/>
</dbReference>
<evidence type="ECO:0000313" key="10">
    <source>
        <dbReference type="Proteomes" id="UP000298030"/>
    </source>
</evidence>
<feature type="binding site" evidence="6">
    <location>
        <position position="584"/>
    </location>
    <ligand>
        <name>ATP</name>
        <dbReference type="ChEBI" id="CHEBI:30616"/>
    </ligand>
</feature>
<dbReference type="EMBL" id="QPFP01000011">
    <property type="protein sequence ID" value="TEB33791.1"/>
    <property type="molecule type" value="Genomic_DNA"/>
</dbReference>
<keyword evidence="2" id="KW-0808">Transferase</keyword>
<feature type="region of interest" description="Disordered" evidence="7">
    <location>
        <begin position="966"/>
        <end position="996"/>
    </location>
</feature>
<keyword evidence="10" id="KW-1185">Reference proteome</keyword>
<feature type="domain" description="Protein kinase" evidence="8">
    <location>
        <begin position="557"/>
        <end position="885"/>
    </location>
</feature>
<feature type="compositionally biased region" description="Polar residues" evidence="7">
    <location>
        <begin position="966"/>
        <end position="978"/>
    </location>
</feature>
<comment type="caution">
    <text evidence="9">The sequence shown here is derived from an EMBL/GenBank/DDBJ whole genome shotgun (WGS) entry which is preliminary data.</text>
</comment>
<sequence length="1310" mass="146161">MTSNSFSKSPRLSLGEKPAVTPYPVNVDRSRSSNDTRSRTSMDSGTTRSTPSNLTVTRPPSSHQDSAAAYDSGIERSPGVARRNPAPSRSSNAVLEPGLLHTRQMSPSRFGPPDSFRPAKHVFDQSTIRPRPWKEGDGGYGMEFTKSDVSFCSNNTIPPEQADAYASTEQSVRETIKAVAMVSMDVVVKILDSGILAYVPIPGLESAARVLVTTWKIVRTVSNNRLRLLRLTQRCAQYLMSIKQEVQDAGERVQIALQRALDALVGAFNKVRVLAETQKETPFLKRLIGRKEMEEQFAACDEELNNSLKLFSLSVQLSTMKLVLETTDQLRKQNEDLASQNQQLLLLSCFSGTPQTPPNGSLDERLAVPMSMSSSASASADMRRSRSTTAAQPTFDRATASSRSKQVLTRRLSPEPRPGVHVSPTGRIIASSSRRRDRSKDLSPSSRARYDPSSADGDDPLLKIEDFKQLIKETLDAGKDSFIIKLLQIDVKDFPQAITVLQHELQEYQKDSGRTVMSPDHAEIHQTFIQRGVDAMKRMTQSEEIECPDWMINKFKILELETIGYGSFSTVRRGLWNGQVVAIKILSPKTKSTVFENEMRIWRGLSHPNILPLFGASNSTEEPLFFVSLYAKHGNLVDFLHAIRQHDLEGVFGDMLRDPHGSPVDRKRHSRRYSNSLLREQAHHNRWYGNGSPSTVDIGGLYTLPLSKSDSKFNRCHVLKDGDIFRFMLDIARGMEYLHENGVLHGDLKGSNILVNDDISCVISDFGQSERRTDIYRASGWTPKGTARWKAPELLNGAAGDLTTAVDVYAFAITCIEIMSMGGVPWGSMEDSILCHRIVVENLRPPIPQDFRTSMLDGLFDTWWHRDPHHRPEFKSIVDCVQDLIEDSEEGALEDIRRKTHRLSLSPQTAHSPEFPPVSEHLAMTFEQSPIASASSPSSSYQESGKSYVPVWVSSNFSDLHLSPSSLEYDQSPSSTANAMPVPMLPSSSVQKGSQGWEPIVSPRYGQAPRFDSSFPTADTLAAGEAVELATSATVRPLQARSTPEYDDESEPSFVRVDFTTKESTPSVISVELKYEDMYRHVQHDFHWTLRVPLWNPVVVNVGDVGYMHPDSQSFTTLFNAFKPFHVPFESQISIPSILGFGDPILKHSKITTQKSRKLFRTFTYKLEMQEGKPLAHCFCESPDWHYLEETKPPEAWFKAFADSIVKIHGEGHGIVKEDLFLVVGALHASRYSLFVSCNHPTGSVEFTANGGKKGRPWGSFEIEESKKTPFEGYEDRMMASRISESSGSSKALFLAALRFPLNASKPILV</sequence>
<feature type="region of interest" description="Disordered" evidence="7">
    <location>
        <begin position="371"/>
        <end position="458"/>
    </location>
</feature>
<proteinExistence type="predicted"/>
<dbReference type="Pfam" id="PF07714">
    <property type="entry name" value="PK_Tyr_Ser-Thr"/>
    <property type="match status" value="1"/>
</dbReference>
<evidence type="ECO:0000259" key="8">
    <source>
        <dbReference type="PROSITE" id="PS50011"/>
    </source>
</evidence>
<dbReference type="PANTHER" id="PTHR44329:SF288">
    <property type="entry name" value="MITOGEN-ACTIVATED PROTEIN KINASE KINASE KINASE 20"/>
    <property type="match status" value="1"/>
</dbReference>
<dbReference type="Gene3D" id="3.30.200.20">
    <property type="entry name" value="Phosphorylase Kinase, domain 1"/>
    <property type="match status" value="1"/>
</dbReference>
<keyword evidence="1" id="KW-0723">Serine/threonine-protein kinase</keyword>
<protein>
    <recommendedName>
        <fullName evidence="8">Protein kinase domain-containing protein</fullName>
    </recommendedName>
</protein>
<dbReference type="GO" id="GO:0004674">
    <property type="term" value="F:protein serine/threonine kinase activity"/>
    <property type="evidence" value="ECO:0007669"/>
    <property type="project" value="UniProtKB-KW"/>
</dbReference>
<feature type="compositionally biased region" description="Low complexity" evidence="7">
    <location>
        <begin position="371"/>
        <end position="380"/>
    </location>
</feature>
<dbReference type="PROSITE" id="PS50011">
    <property type="entry name" value="PROTEIN_KINASE_DOM"/>
    <property type="match status" value="1"/>
</dbReference>
<feature type="region of interest" description="Disordered" evidence="7">
    <location>
        <begin position="1"/>
        <end position="120"/>
    </location>
</feature>
<evidence type="ECO:0000256" key="5">
    <source>
        <dbReference type="ARBA" id="ARBA00022840"/>
    </source>
</evidence>
<dbReference type="InterPro" id="IPR008271">
    <property type="entry name" value="Ser/Thr_kinase_AS"/>
</dbReference>
<organism evidence="9 10">
    <name type="scientific">Coprinellus micaceus</name>
    <name type="common">Glistening ink-cap mushroom</name>
    <name type="synonym">Coprinus micaceus</name>
    <dbReference type="NCBI Taxonomy" id="71717"/>
    <lineage>
        <taxon>Eukaryota</taxon>
        <taxon>Fungi</taxon>
        <taxon>Dikarya</taxon>
        <taxon>Basidiomycota</taxon>
        <taxon>Agaricomycotina</taxon>
        <taxon>Agaricomycetes</taxon>
        <taxon>Agaricomycetidae</taxon>
        <taxon>Agaricales</taxon>
        <taxon>Agaricineae</taxon>
        <taxon>Psathyrellaceae</taxon>
        <taxon>Coprinellus</taxon>
    </lineage>
</organism>
<evidence type="ECO:0000256" key="1">
    <source>
        <dbReference type="ARBA" id="ARBA00022527"/>
    </source>
</evidence>
<dbReference type="Proteomes" id="UP000298030">
    <property type="component" value="Unassembled WGS sequence"/>
</dbReference>
<dbReference type="PANTHER" id="PTHR44329">
    <property type="entry name" value="SERINE/THREONINE-PROTEIN KINASE TNNI3K-RELATED"/>
    <property type="match status" value="1"/>
</dbReference>
<dbReference type="CDD" id="cd21037">
    <property type="entry name" value="MLKL_NTD"/>
    <property type="match status" value="1"/>
</dbReference>